<proteinExistence type="predicted"/>
<organism evidence="3 4">
    <name type="scientific">Agromyces kandeliae</name>
    <dbReference type="NCBI Taxonomy" id="2666141"/>
    <lineage>
        <taxon>Bacteria</taxon>
        <taxon>Bacillati</taxon>
        <taxon>Actinomycetota</taxon>
        <taxon>Actinomycetes</taxon>
        <taxon>Micrococcales</taxon>
        <taxon>Microbacteriaceae</taxon>
        <taxon>Agromyces</taxon>
    </lineage>
</organism>
<accession>A0A6L5R030</accession>
<evidence type="ECO:0000256" key="1">
    <source>
        <dbReference type="SAM" id="MobiDB-lite"/>
    </source>
</evidence>
<dbReference type="EMBL" id="WKJD01000007">
    <property type="protein sequence ID" value="MRX42954.1"/>
    <property type="molecule type" value="Genomic_DNA"/>
</dbReference>
<evidence type="ECO:0000313" key="3">
    <source>
        <dbReference type="EMBL" id="MRX42954.1"/>
    </source>
</evidence>
<dbReference type="Pfam" id="PF07510">
    <property type="entry name" value="GmrSD_C"/>
    <property type="match status" value="1"/>
</dbReference>
<evidence type="ECO:0000259" key="2">
    <source>
        <dbReference type="Pfam" id="PF07510"/>
    </source>
</evidence>
<sequence length="331" mass="35339">MLPQDRLPDDTGPNGVRRSGTRRRPRSARADTLDGSCTAAGPHPRPAPLGRPSAGTEPDPNPNGPVTRRRRRPTTPARPARRTLWVFLGIGLALTLGACSADELVDVLDAIVVELDGGPAGRSADAPEDPDGSDATSVEEGLTATEWEAALSDLASLPVKGRAAMTGYERDAFGHGWIDVDRNGCDTRNDVLARDLDDPDRPEGCRVLSGILDDPYTGALIEFVRGEGTSQLVQIDHVVPLANAWVTGAQQLTEEERVAFANDPLNLLAVDGPANQHKGAGDAATWLPSNRSFRCEYVARQVAVKAAHDLWVTPPEHDAIERVLDGCRPAA</sequence>
<dbReference type="PANTHER" id="PTHR24094">
    <property type="entry name" value="SECRETED PROTEIN"/>
    <property type="match status" value="1"/>
</dbReference>
<dbReference type="InterPro" id="IPR011089">
    <property type="entry name" value="GmrSD_C"/>
</dbReference>
<feature type="domain" description="GmrSD restriction endonucleases C-terminal" evidence="2">
    <location>
        <begin position="207"/>
        <end position="320"/>
    </location>
</feature>
<reference evidence="3 4" key="1">
    <citation type="submission" date="2019-11" db="EMBL/GenBank/DDBJ databases">
        <title>Agromyces kandeliae sp. nov., isolated from mangrove soil.</title>
        <authorList>
            <person name="Wang R."/>
        </authorList>
    </citation>
    <scope>NUCLEOTIDE SEQUENCE [LARGE SCALE GENOMIC DNA]</scope>
    <source>
        <strain evidence="3 4">Q22</strain>
    </source>
</reference>
<name>A0A6L5R030_9MICO</name>
<dbReference type="AlphaFoldDB" id="A0A6L5R030"/>
<keyword evidence="4" id="KW-1185">Reference proteome</keyword>
<protein>
    <submittedName>
        <fullName evidence="3">DUF1524 domain-containing protein</fullName>
    </submittedName>
</protein>
<dbReference type="PANTHER" id="PTHR24094:SF15">
    <property type="entry name" value="AMP-DEPENDENT SYNTHETASE_LIGASE DOMAIN-CONTAINING PROTEIN-RELATED"/>
    <property type="match status" value="1"/>
</dbReference>
<feature type="region of interest" description="Disordered" evidence="1">
    <location>
        <begin position="119"/>
        <end position="139"/>
    </location>
</feature>
<comment type="caution">
    <text evidence="3">The sequence shown here is derived from an EMBL/GenBank/DDBJ whole genome shotgun (WGS) entry which is preliminary data.</text>
</comment>
<dbReference type="Proteomes" id="UP000476511">
    <property type="component" value="Unassembled WGS sequence"/>
</dbReference>
<feature type="region of interest" description="Disordered" evidence="1">
    <location>
        <begin position="1"/>
        <end position="77"/>
    </location>
</feature>
<evidence type="ECO:0000313" key="4">
    <source>
        <dbReference type="Proteomes" id="UP000476511"/>
    </source>
</evidence>
<gene>
    <name evidence="3" type="ORF">GJR97_04345</name>
</gene>